<feature type="compositionally biased region" description="Basic and acidic residues" evidence="1">
    <location>
        <begin position="23"/>
        <end position="41"/>
    </location>
</feature>
<name>A0A7D3VVH0_ACTVE</name>
<protein>
    <submittedName>
        <fullName evidence="2">Uncharacterized protein</fullName>
    </submittedName>
</protein>
<keyword evidence="3" id="KW-1185">Reference proteome</keyword>
<dbReference type="PANTHER" id="PTHR43857">
    <property type="entry name" value="BLR7761 PROTEIN"/>
    <property type="match status" value="1"/>
</dbReference>
<dbReference type="PANTHER" id="PTHR43857:SF1">
    <property type="entry name" value="YJGH FAMILY PROTEIN"/>
    <property type="match status" value="1"/>
</dbReference>
<feature type="region of interest" description="Disordered" evidence="1">
    <location>
        <begin position="1"/>
        <end position="79"/>
    </location>
</feature>
<evidence type="ECO:0000313" key="3">
    <source>
        <dbReference type="Proteomes" id="UP000501240"/>
    </source>
</evidence>
<dbReference type="Proteomes" id="UP000501240">
    <property type="component" value="Chromosome"/>
</dbReference>
<dbReference type="Pfam" id="PF01042">
    <property type="entry name" value="Ribonuc_L-PSP"/>
    <property type="match status" value="1"/>
</dbReference>
<feature type="compositionally biased region" description="Basic and acidic residues" evidence="1">
    <location>
        <begin position="1"/>
        <end position="15"/>
    </location>
</feature>
<evidence type="ECO:0000313" key="2">
    <source>
        <dbReference type="EMBL" id="QKG24395.1"/>
    </source>
</evidence>
<accession>A0A7D3VVH0</accession>
<sequence length="325" mass="34840">MPGEHRPPDLRHDGLGHLLGGRPAREEVGLRVDEQPLDRAGRGVPMAFGQRVDDLEHGRGERRAEPERLRAAPRPGDQQGERLVVVQPGQLGPEPGQQREPAVPAALGVHRDAGRGQRLDVAQHGTGGHLELARQRGRGQPAVPAQQQHQRDQPVGAHPRNVPKYTTKDVVIRCQAHHHGAEPIGARTERTDEAMERTTVNPWAWSVDMGYDQGTLVSGHTRTLYCAGQAAMSGEGKPLHAGDMAAQLALSLDNLEAVLGEAGMSLGNLVRLNVYTTDVDLVFQHYGALASRLGAAGATPSTTMLGVTRLALPDLMVELEGTATA</sequence>
<reference evidence="2 3" key="1">
    <citation type="submission" date="2020-05" db="EMBL/GenBank/DDBJ databases">
        <title>Actinomadura verrucosospora NRRL-B18236 (PFL_A860) Genome sequencing and assembly.</title>
        <authorList>
            <person name="Samborskyy M."/>
        </authorList>
    </citation>
    <scope>NUCLEOTIDE SEQUENCE [LARGE SCALE GENOMIC DNA]</scope>
    <source>
        <strain evidence="2 3">NRRL:B18236</strain>
    </source>
</reference>
<gene>
    <name evidence="2" type="ORF">ACTIVE_6042</name>
</gene>
<organism evidence="2 3">
    <name type="scientific">Actinomadura verrucosospora</name>
    <dbReference type="NCBI Taxonomy" id="46165"/>
    <lineage>
        <taxon>Bacteria</taxon>
        <taxon>Bacillati</taxon>
        <taxon>Actinomycetota</taxon>
        <taxon>Actinomycetes</taxon>
        <taxon>Streptosporangiales</taxon>
        <taxon>Thermomonosporaceae</taxon>
        <taxon>Actinomadura</taxon>
    </lineage>
</organism>
<proteinExistence type="predicted"/>
<feature type="compositionally biased region" description="Basic and acidic residues" evidence="1">
    <location>
        <begin position="51"/>
        <end position="70"/>
    </location>
</feature>
<dbReference type="InterPro" id="IPR035959">
    <property type="entry name" value="RutC-like_sf"/>
</dbReference>
<dbReference type="EMBL" id="CP053892">
    <property type="protein sequence ID" value="QKG24395.1"/>
    <property type="molecule type" value="Genomic_DNA"/>
</dbReference>
<feature type="region of interest" description="Disordered" evidence="1">
    <location>
        <begin position="136"/>
        <end position="162"/>
    </location>
</feature>
<dbReference type="InterPro" id="IPR006175">
    <property type="entry name" value="YjgF/YER057c/UK114"/>
</dbReference>
<evidence type="ECO:0000256" key="1">
    <source>
        <dbReference type="SAM" id="MobiDB-lite"/>
    </source>
</evidence>
<dbReference type="Gene3D" id="3.30.1330.40">
    <property type="entry name" value="RutC-like"/>
    <property type="match status" value="1"/>
</dbReference>
<dbReference type="SUPFAM" id="SSF55298">
    <property type="entry name" value="YjgF-like"/>
    <property type="match status" value="1"/>
</dbReference>
<dbReference type="CDD" id="cd00448">
    <property type="entry name" value="YjgF_YER057c_UK114_family"/>
    <property type="match status" value="1"/>
</dbReference>
<dbReference type="AlphaFoldDB" id="A0A7D3VVH0"/>